<dbReference type="AlphaFoldDB" id="A0A1Y2GQS4"/>
<accession>A0A1Y2GQS4</accession>
<name>A0A1Y2GQS4_9FUNG</name>
<feature type="chain" id="PRO_5012553580" evidence="1">
    <location>
        <begin position="21"/>
        <end position="86"/>
    </location>
</feature>
<dbReference type="OrthoDB" id="4182813at2759"/>
<dbReference type="Proteomes" id="UP000193648">
    <property type="component" value="Unassembled WGS sequence"/>
</dbReference>
<dbReference type="EMBL" id="MCFF01000014">
    <property type="protein sequence ID" value="ORZ19245.1"/>
    <property type="molecule type" value="Genomic_DNA"/>
</dbReference>
<dbReference type="RefSeq" id="XP_021882413.1">
    <property type="nucleotide sequence ID" value="XM_022023865.1"/>
</dbReference>
<keyword evidence="1" id="KW-0732">Signal</keyword>
<protein>
    <submittedName>
        <fullName evidence="2">Uncharacterized protein</fullName>
    </submittedName>
</protein>
<evidence type="ECO:0000313" key="2">
    <source>
        <dbReference type="EMBL" id="ORZ19245.1"/>
    </source>
</evidence>
<organism evidence="2 3">
    <name type="scientific">Lobosporangium transversale</name>
    <dbReference type="NCBI Taxonomy" id="64571"/>
    <lineage>
        <taxon>Eukaryota</taxon>
        <taxon>Fungi</taxon>
        <taxon>Fungi incertae sedis</taxon>
        <taxon>Mucoromycota</taxon>
        <taxon>Mortierellomycotina</taxon>
        <taxon>Mortierellomycetes</taxon>
        <taxon>Mortierellales</taxon>
        <taxon>Mortierellaceae</taxon>
        <taxon>Lobosporangium</taxon>
    </lineage>
</organism>
<dbReference type="InParanoid" id="A0A1Y2GQS4"/>
<dbReference type="GeneID" id="33565709"/>
<evidence type="ECO:0000313" key="3">
    <source>
        <dbReference type="Proteomes" id="UP000193648"/>
    </source>
</evidence>
<keyword evidence="3" id="KW-1185">Reference proteome</keyword>
<evidence type="ECO:0000256" key="1">
    <source>
        <dbReference type="SAM" id="SignalP"/>
    </source>
</evidence>
<gene>
    <name evidence="2" type="ORF">BCR41DRAFT_351805</name>
</gene>
<sequence length="86" mass="9585">MYKSLVLIGAFLFSAVAVQAAPTTQDSGSWCYNPKNEPYWGAATASCCNGNLGDDRRCHNISDCRAFYRCCMIKWNSGNHESDKCY</sequence>
<proteinExistence type="predicted"/>
<feature type="signal peptide" evidence="1">
    <location>
        <begin position="1"/>
        <end position="20"/>
    </location>
</feature>
<reference evidence="2 3" key="1">
    <citation type="submission" date="2016-07" db="EMBL/GenBank/DDBJ databases">
        <title>Pervasive Adenine N6-methylation of Active Genes in Fungi.</title>
        <authorList>
            <consortium name="DOE Joint Genome Institute"/>
            <person name="Mondo S.J."/>
            <person name="Dannebaum R.O."/>
            <person name="Kuo R.C."/>
            <person name="Labutti K."/>
            <person name="Haridas S."/>
            <person name="Kuo A."/>
            <person name="Salamov A."/>
            <person name="Ahrendt S.R."/>
            <person name="Lipzen A."/>
            <person name="Sullivan W."/>
            <person name="Andreopoulos W.B."/>
            <person name="Clum A."/>
            <person name="Lindquist E."/>
            <person name="Daum C."/>
            <person name="Ramamoorthy G.K."/>
            <person name="Gryganskyi A."/>
            <person name="Culley D."/>
            <person name="Magnuson J.K."/>
            <person name="James T.Y."/>
            <person name="O'Malley M.A."/>
            <person name="Stajich J.E."/>
            <person name="Spatafora J.W."/>
            <person name="Visel A."/>
            <person name="Grigoriev I.V."/>
        </authorList>
    </citation>
    <scope>NUCLEOTIDE SEQUENCE [LARGE SCALE GENOMIC DNA]</scope>
    <source>
        <strain evidence="2 3">NRRL 3116</strain>
    </source>
</reference>
<comment type="caution">
    <text evidence="2">The sequence shown here is derived from an EMBL/GenBank/DDBJ whole genome shotgun (WGS) entry which is preliminary data.</text>
</comment>